<evidence type="ECO:0000256" key="1">
    <source>
        <dbReference type="ARBA" id="ARBA00022723"/>
    </source>
</evidence>
<keyword evidence="3" id="KW-0862">Zinc</keyword>
<dbReference type="PANTHER" id="PTHR47718">
    <property type="entry name" value="OS01G0519700 PROTEIN"/>
    <property type="match status" value="1"/>
</dbReference>
<reference evidence="8" key="2">
    <citation type="submission" date="2025-08" db="UniProtKB">
        <authorList>
            <consortium name="RefSeq"/>
        </authorList>
    </citation>
    <scope>IDENTIFICATION</scope>
    <source>
        <tissue evidence="8">Whole plant</tissue>
    </source>
</reference>
<keyword evidence="7" id="KW-1185">Reference proteome</keyword>
<dbReference type="Proteomes" id="UP000515211">
    <property type="component" value="Chromosome 3"/>
</dbReference>
<feature type="compositionally biased region" description="Polar residues" evidence="5">
    <location>
        <begin position="735"/>
        <end position="745"/>
    </location>
</feature>
<proteinExistence type="predicted"/>
<evidence type="ECO:0000256" key="4">
    <source>
        <dbReference type="PROSITE-ProRule" id="PRU00325"/>
    </source>
</evidence>
<dbReference type="GeneID" id="107479830"/>
<evidence type="ECO:0000313" key="8">
    <source>
        <dbReference type="RefSeq" id="XP_015955413.2"/>
    </source>
</evidence>
<dbReference type="AlphaFoldDB" id="A0A6P4CQK3"/>
<keyword evidence="2 4" id="KW-0863">Zinc-finger</keyword>
<sequence length="781" mass="90959">MSLMGEEEIMDECEYEHEDSIFYDEKYPDDESYLDELQQEEELGDELDGEEIFAELTDYDYNDAYGLDSIEDLLKLDFLSIGEVEVDKFHFGTLAIAFEFYNRFAKSQGFSARKDKNWKNSTDETYMQRFVCFRQGYQLEKWYTLPNRKREPKTETRTGYEAQFLVKFVGVTGRWHVTRFSNVHNHELLEGRLSRLLPAHRSMSKAEIALMNNMRKSGISTSQVYALLASQSGGFDKLNYGPRDMYNQIAKAMREIPEDVGRALNYLEGMAANDKSLYYKEFRATVGRLLNLFWCDGLYREDYKLFGDVVAFDATYNKNKYRCPFVVFTGVNHHNQTIVFAACIVTDETDETYIWVLQQFLEAMDGRVPSSVITDGARAMKNAIEKVFPGTHHRLCAWHLLRNATTNMCSPRFTSKFRDCMLGDYEIPVFRNKWHILVEEFGVEEKEWLNEIYEKRRSWATCYIRGKFFAGFRTTSRCEGLHSLIGKYTKPHYDLSEFIEHFQRMLGHMRFREFYAEYESARGVPVMQTCIEPLEMCAADTYTREVFFLFRPILVRSGAMRVVDYQTRDNSIIYYVCRYAKPTKVWEVEWVDNGNPITCSCMRMESFGIPCEHIISVLVRRDVREIPKCLVLHRWTKKAKESMSESSSFTSELQVSNRLCILNECARMMSEVACATTERFHEARDLMLDLYSSYKALDEGNTPSKPRLGGGTNPKGHSGRKKPQHCSNCKKPGHNKTSCSKRNENAFSTQGSSTVKLMQFMMVNAWMMWNTKLKNGGELWD</sequence>
<feature type="domain" description="SWIM-type" evidence="6">
    <location>
        <begin position="586"/>
        <end position="622"/>
    </location>
</feature>
<evidence type="ECO:0000313" key="7">
    <source>
        <dbReference type="Proteomes" id="UP000515211"/>
    </source>
</evidence>
<dbReference type="RefSeq" id="XP_015955413.2">
    <property type="nucleotide sequence ID" value="XM_016099927.3"/>
</dbReference>
<dbReference type="PROSITE" id="PS50966">
    <property type="entry name" value="ZF_SWIM"/>
    <property type="match status" value="1"/>
</dbReference>
<reference evidence="7" key="1">
    <citation type="journal article" date="2016" name="Nat. Genet.">
        <title>The genome sequences of Arachis duranensis and Arachis ipaensis, the diploid ancestors of cultivated peanut.</title>
        <authorList>
            <person name="Bertioli D.J."/>
            <person name="Cannon S.B."/>
            <person name="Froenicke L."/>
            <person name="Huang G."/>
            <person name="Farmer A.D."/>
            <person name="Cannon E.K."/>
            <person name="Liu X."/>
            <person name="Gao D."/>
            <person name="Clevenger J."/>
            <person name="Dash S."/>
            <person name="Ren L."/>
            <person name="Moretzsohn M.C."/>
            <person name="Shirasawa K."/>
            <person name="Huang W."/>
            <person name="Vidigal B."/>
            <person name="Abernathy B."/>
            <person name="Chu Y."/>
            <person name="Niederhuth C.E."/>
            <person name="Umale P."/>
            <person name="Araujo A.C."/>
            <person name="Kozik A."/>
            <person name="Kim K.D."/>
            <person name="Burow M.D."/>
            <person name="Varshney R.K."/>
            <person name="Wang X."/>
            <person name="Zhang X."/>
            <person name="Barkley N."/>
            <person name="Guimaraes P.M."/>
            <person name="Isobe S."/>
            <person name="Guo B."/>
            <person name="Liao B."/>
            <person name="Stalker H.T."/>
            <person name="Schmitz R.J."/>
            <person name="Scheffler B.E."/>
            <person name="Leal-Bertioli S.C."/>
            <person name="Xun X."/>
            <person name="Jackson S.A."/>
            <person name="Michelmore R."/>
            <person name="Ozias-Akins P."/>
        </authorList>
    </citation>
    <scope>NUCLEOTIDE SEQUENCE [LARGE SCALE GENOMIC DNA]</scope>
    <source>
        <strain evidence="7">cv. V14167</strain>
    </source>
</reference>
<organism evidence="7 8">
    <name type="scientific">Arachis duranensis</name>
    <name type="common">Wild peanut</name>
    <dbReference type="NCBI Taxonomy" id="130453"/>
    <lineage>
        <taxon>Eukaryota</taxon>
        <taxon>Viridiplantae</taxon>
        <taxon>Streptophyta</taxon>
        <taxon>Embryophyta</taxon>
        <taxon>Tracheophyta</taxon>
        <taxon>Spermatophyta</taxon>
        <taxon>Magnoliopsida</taxon>
        <taxon>eudicotyledons</taxon>
        <taxon>Gunneridae</taxon>
        <taxon>Pentapetalae</taxon>
        <taxon>rosids</taxon>
        <taxon>fabids</taxon>
        <taxon>Fabales</taxon>
        <taxon>Fabaceae</taxon>
        <taxon>Papilionoideae</taxon>
        <taxon>50 kb inversion clade</taxon>
        <taxon>dalbergioids sensu lato</taxon>
        <taxon>Dalbergieae</taxon>
        <taxon>Pterocarpus clade</taxon>
        <taxon>Arachis</taxon>
    </lineage>
</organism>
<dbReference type="Pfam" id="PF04434">
    <property type="entry name" value="SWIM"/>
    <property type="match status" value="1"/>
</dbReference>
<evidence type="ECO:0000256" key="2">
    <source>
        <dbReference type="ARBA" id="ARBA00022771"/>
    </source>
</evidence>
<evidence type="ECO:0000259" key="6">
    <source>
        <dbReference type="PROSITE" id="PS50966"/>
    </source>
</evidence>
<dbReference type="SMART" id="SM00575">
    <property type="entry name" value="ZnF_PMZ"/>
    <property type="match status" value="1"/>
</dbReference>
<dbReference type="InterPro" id="IPR018289">
    <property type="entry name" value="MULE_transposase_dom"/>
</dbReference>
<dbReference type="Pfam" id="PF10551">
    <property type="entry name" value="MULE"/>
    <property type="match status" value="1"/>
</dbReference>
<accession>A0A6P4CQK3</accession>
<dbReference type="PANTHER" id="PTHR47718:SF15">
    <property type="entry name" value="PROTEIN FAR1-RELATED SEQUENCE 5-LIKE"/>
    <property type="match status" value="1"/>
</dbReference>
<dbReference type="Pfam" id="PF03101">
    <property type="entry name" value="FAR1"/>
    <property type="match status" value="1"/>
</dbReference>
<feature type="region of interest" description="Disordered" evidence="5">
    <location>
        <begin position="698"/>
        <end position="745"/>
    </location>
</feature>
<dbReference type="InterPro" id="IPR006564">
    <property type="entry name" value="Znf_PMZ"/>
</dbReference>
<gene>
    <name evidence="8" type="primary">LOC107479830</name>
</gene>
<dbReference type="KEGG" id="adu:107479830"/>
<dbReference type="GO" id="GO:0008270">
    <property type="term" value="F:zinc ion binding"/>
    <property type="evidence" value="ECO:0007669"/>
    <property type="project" value="UniProtKB-KW"/>
</dbReference>
<evidence type="ECO:0000256" key="5">
    <source>
        <dbReference type="SAM" id="MobiDB-lite"/>
    </source>
</evidence>
<keyword evidence="1" id="KW-0479">Metal-binding</keyword>
<dbReference type="InterPro" id="IPR004330">
    <property type="entry name" value="FAR1_DNA_bnd_dom"/>
</dbReference>
<protein>
    <submittedName>
        <fullName evidence="8">Protein FAR1-RELATED SEQUENCE 5-like</fullName>
    </submittedName>
</protein>
<name>A0A6P4CQK3_ARADU</name>
<dbReference type="InterPro" id="IPR007527">
    <property type="entry name" value="Znf_SWIM"/>
</dbReference>
<evidence type="ECO:0000256" key="3">
    <source>
        <dbReference type="ARBA" id="ARBA00022833"/>
    </source>
</evidence>